<dbReference type="Gene3D" id="1.10.10.10">
    <property type="entry name" value="Winged helix-like DNA-binding domain superfamily/Winged helix DNA-binding domain"/>
    <property type="match status" value="1"/>
</dbReference>
<evidence type="ECO:0000313" key="7">
    <source>
        <dbReference type="Proteomes" id="UP000054623"/>
    </source>
</evidence>
<evidence type="ECO:0000256" key="4">
    <source>
        <dbReference type="ARBA" id="ARBA00023163"/>
    </source>
</evidence>
<keyword evidence="4" id="KW-0804">Transcription</keyword>
<keyword evidence="3" id="KW-0238">DNA-binding</keyword>
<dbReference type="PIRSF" id="PIRSF019455">
    <property type="entry name" value="CopR_AtkY"/>
    <property type="match status" value="1"/>
</dbReference>
<dbReference type="RefSeq" id="WP_005814133.1">
    <property type="nucleotide sequence ID" value="NZ_CABKQQ010000051.1"/>
</dbReference>
<reference evidence="5" key="1">
    <citation type="submission" date="2014-07" db="EMBL/GenBank/DDBJ databases">
        <authorList>
            <person name="Hornung V.Bastian."/>
        </authorList>
    </citation>
    <scope>NUCLEOTIDE SEQUENCE</scope>
    <source>
        <strain evidence="5">PCE-S</strain>
    </source>
</reference>
<evidence type="ECO:0000256" key="2">
    <source>
        <dbReference type="ARBA" id="ARBA00023015"/>
    </source>
</evidence>
<dbReference type="InterPro" id="IPR036390">
    <property type="entry name" value="WH_DNA-bd_sf"/>
</dbReference>
<dbReference type="GO" id="GO:0003677">
    <property type="term" value="F:DNA binding"/>
    <property type="evidence" value="ECO:0007669"/>
    <property type="project" value="UniProtKB-KW"/>
</dbReference>
<accession>A0A098AXU6</accession>
<name>A0A098AXU6_DESHA</name>
<dbReference type="InterPro" id="IPR036388">
    <property type="entry name" value="WH-like_DNA-bd_sf"/>
</dbReference>
<dbReference type="Pfam" id="PF03965">
    <property type="entry name" value="Penicillinase_R"/>
    <property type="match status" value="1"/>
</dbReference>
<organism evidence="5">
    <name type="scientific">Desulfitobacterium hafniense</name>
    <name type="common">Desulfitobacterium frappieri</name>
    <dbReference type="NCBI Taxonomy" id="49338"/>
    <lineage>
        <taxon>Bacteria</taxon>
        <taxon>Bacillati</taxon>
        <taxon>Bacillota</taxon>
        <taxon>Clostridia</taxon>
        <taxon>Eubacteriales</taxon>
        <taxon>Desulfitobacteriaceae</taxon>
        <taxon>Desulfitobacterium</taxon>
    </lineage>
</organism>
<dbReference type="Proteomes" id="UP000054623">
    <property type="component" value="Unassembled WGS sequence"/>
</dbReference>
<reference evidence="6 7" key="2">
    <citation type="submission" date="2015-12" db="EMBL/GenBank/DDBJ databases">
        <title>Draft Genome Sequence of Desulfitobacterium hafniense Strain DH, a Sulfate-reducing Bacterium Isolated from Paddy Soils.</title>
        <authorList>
            <person name="Bao P."/>
            <person name="Zhang X."/>
            <person name="Li G."/>
        </authorList>
    </citation>
    <scope>NUCLEOTIDE SEQUENCE [LARGE SCALE GENOMIC DNA]</scope>
    <source>
        <strain evidence="6 7">DH</strain>
    </source>
</reference>
<comment type="similarity">
    <text evidence="1">Belongs to the BlaI transcriptional regulatory family.</text>
</comment>
<dbReference type="Gene3D" id="1.10.4040.10">
    <property type="entry name" value="Penicillinase repressor domain"/>
    <property type="match status" value="1"/>
</dbReference>
<dbReference type="SUPFAM" id="SSF46785">
    <property type="entry name" value="Winged helix' DNA-binding domain"/>
    <property type="match status" value="1"/>
</dbReference>
<dbReference type="InterPro" id="IPR005650">
    <property type="entry name" value="BlaI_family"/>
</dbReference>
<evidence type="ECO:0000256" key="3">
    <source>
        <dbReference type="ARBA" id="ARBA00023125"/>
    </source>
</evidence>
<dbReference type="AlphaFoldDB" id="A0A098AXU6"/>
<proteinExistence type="inferred from homology"/>
<sequence>MKEDKLSQSEGRFAELIWQHEPIPSGELVKLCEKELNWKKSTTYTVLKNLCEKGIFQNQQAVVTALIKKDAFYAKQSRRFVEDVFGGSLPRFLTAFIGGRKLSDDQVDELKRLIDEHKEE</sequence>
<dbReference type="GO" id="GO:0045892">
    <property type="term" value="P:negative regulation of DNA-templated transcription"/>
    <property type="evidence" value="ECO:0007669"/>
    <property type="project" value="InterPro"/>
</dbReference>
<dbReference type="EMBL" id="LK996017">
    <property type="protein sequence ID" value="CDX00940.1"/>
    <property type="molecule type" value="Genomic_DNA"/>
</dbReference>
<dbReference type="EMBL" id="LOCK01000039">
    <property type="protein sequence ID" value="KTE90374.1"/>
    <property type="molecule type" value="Genomic_DNA"/>
</dbReference>
<protein>
    <submittedName>
        <fullName evidence="6">BlaI/MecI/CopY family transcriptional regulator</fullName>
    </submittedName>
    <submittedName>
        <fullName evidence="5">Transcriptional regulator, BlaI/MecI/CopY</fullName>
    </submittedName>
</protein>
<gene>
    <name evidence="6" type="ORF">AT727_07205</name>
    <name evidence="5" type="ORF">DPCES_1053</name>
</gene>
<dbReference type="PATRIC" id="fig|49338.4.peg.1138"/>
<evidence type="ECO:0000313" key="6">
    <source>
        <dbReference type="EMBL" id="KTE90374.1"/>
    </source>
</evidence>
<evidence type="ECO:0000256" key="1">
    <source>
        <dbReference type="ARBA" id="ARBA00011046"/>
    </source>
</evidence>
<evidence type="ECO:0000313" key="5">
    <source>
        <dbReference type="EMBL" id="CDX00940.1"/>
    </source>
</evidence>
<dbReference type="OrthoDB" id="9795583at2"/>
<keyword evidence="2" id="KW-0805">Transcription regulation</keyword>